<proteinExistence type="predicted"/>
<organism evidence="1 2">
    <name type="scientific">Perkinsus olseni</name>
    <name type="common">Perkinsus atlanticus</name>
    <dbReference type="NCBI Taxonomy" id="32597"/>
    <lineage>
        <taxon>Eukaryota</taxon>
        <taxon>Sar</taxon>
        <taxon>Alveolata</taxon>
        <taxon>Perkinsozoa</taxon>
        <taxon>Perkinsea</taxon>
        <taxon>Perkinsida</taxon>
        <taxon>Perkinsidae</taxon>
        <taxon>Perkinsus</taxon>
    </lineage>
</organism>
<dbReference type="AlphaFoldDB" id="A0A7J6P8D2"/>
<gene>
    <name evidence="1" type="ORF">FOZ60_013824</name>
</gene>
<dbReference type="EMBL" id="JABANP010000063">
    <property type="protein sequence ID" value="KAF4692292.1"/>
    <property type="molecule type" value="Genomic_DNA"/>
</dbReference>
<evidence type="ECO:0000313" key="2">
    <source>
        <dbReference type="Proteomes" id="UP000541610"/>
    </source>
</evidence>
<evidence type="ECO:0000313" key="1">
    <source>
        <dbReference type="EMBL" id="KAF4692292.1"/>
    </source>
</evidence>
<accession>A0A7J6P8D2</accession>
<reference evidence="1 2" key="1">
    <citation type="submission" date="2020-04" db="EMBL/GenBank/DDBJ databases">
        <title>Perkinsus olseni comparative genomics.</title>
        <authorList>
            <person name="Bogema D.R."/>
        </authorList>
    </citation>
    <scope>NUCLEOTIDE SEQUENCE [LARGE SCALE GENOMIC DNA]</scope>
    <source>
        <strain evidence="1">00978-12</strain>
    </source>
</reference>
<dbReference type="OrthoDB" id="430676at2759"/>
<protein>
    <recommendedName>
        <fullName evidence="3">RAP domain-containing protein</fullName>
    </recommendedName>
</protein>
<sequence>MAMQQHFPRLKMATGQAMGSLTYRVANAPTVDNLLFHLSNEPMDRLLMPKVLNAALGRVAKLATVPHRGENGSIVFDKVLSIILKGLKCRDWDNRNLAGAFWAVAKFHSETTETPLPPGRVIELFEAMTPYVKHETCSAVDVSNILWALGTFKLAMRHDFRYSSSVEELAASLCVGWCRVLSSTEPSTRAVSTTAWGAITVLADHRRAEGLKLMKATLSHAIPRLQAFKPPEIAMLLHMIVRCRDSQNLPEVRPFIDECCRTIDPGRWDAREISVACRSASKFAYPPAKLVWKFTEYLISSDTLSKMVPTQFSITVNGILMGLASATYVGDLGKFVEKVRSYLREAEGLPLKFGGLTEAQEIMTIHAILYGGQCRLTEPELKFVRDCASRLLGGTVKLEPNSFNRLVYVIASTAHVEGTKDIAVELFRYGQARSGEFDEVSIAGLCSSLALFADPVELTTSERATVKDLISNALEIAKTWRKPDHERAGTAKLINWFLLSAKYEWQLSLSSGLEALFAETAQHCQGRHLGIQSSAIQKSGHKGVREALEGCSKGLKVVDEWQCPKTGWYIDAVVVGPTGEPEVLVECQGRVHSRSPYSHADKLRLRILRSIYGQERVVEVDGSGMGLTDFATRSKEQVRSALTLLELTSDKSESVSDISDGGGLQLSVFTYKRIQLRYLISGPCHGRLSTLESAAAAVLVRCKAPLLRQHSESALRIEPETCTLDEAAYVVSSLARLKNITVDCNACMEMVCKFVDEIVYGLKNGDAPPITGLATCLWGIVELLGATHPERVQTAVNGAIEFLSVHHFQELRVTDVLMIVRAIGRCEGMRIELKSKQEFWSALAIGFPFTTIDRSSMKLLTKALQQVDDVPPNVWGGLISALAVSNRVHELSPHELATSLRAMVEPVRHDVAVYTTALADSVFEYIEREPKGRIGPADMADICWALSIRSHSLPEAILGDIVSLAAAIAEGRGSVPDMTLGRLSEVLARSAVRRGLYSPAVLGFLVHAISKRSWKSTAAMRMMSDAVAHIADGRLLGSEQARDLLANLMASHCGRTVKSSMLIKALLCADVEHSLACLTEKQHDELRRARDQAEGVIADIPGSEQRDLLAADLAKEICRRGLPLRVSTSWRCLRSLCVADLTLLAAESDEPILFVDLNSSALDLCHYERELRYRLLSAVFGREAFLRCSDQDMSPSVSSTGRGAELIRGDVAPSLQANTIPTSTILATALKRISVVE</sequence>
<evidence type="ECO:0008006" key="3">
    <source>
        <dbReference type="Google" id="ProtNLM"/>
    </source>
</evidence>
<comment type="caution">
    <text evidence="1">The sequence shown here is derived from an EMBL/GenBank/DDBJ whole genome shotgun (WGS) entry which is preliminary data.</text>
</comment>
<name>A0A7J6P8D2_PEROL</name>
<dbReference type="Proteomes" id="UP000541610">
    <property type="component" value="Unassembled WGS sequence"/>
</dbReference>